<dbReference type="PANTHER" id="PTHR34353:SF2">
    <property type="entry name" value="CRISPR-ASSOCIATED ENDONUCLEASE CAS1 1"/>
    <property type="match status" value="1"/>
</dbReference>
<dbReference type="Gene3D" id="3.100.10.20">
    <property type="entry name" value="CRISPR-associated endonuclease Cas1, N-terminal domain"/>
    <property type="match status" value="1"/>
</dbReference>
<keyword evidence="12" id="KW-1185">Reference proteome</keyword>
<dbReference type="InterPro" id="IPR042206">
    <property type="entry name" value="CRISPR-assoc_Cas1_C"/>
</dbReference>
<dbReference type="GO" id="GO:0016787">
    <property type="term" value="F:hydrolase activity"/>
    <property type="evidence" value="ECO:0007669"/>
    <property type="project" value="UniProtKB-KW"/>
</dbReference>
<dbReference type="CDD" id="cd09634">
    <property type="entry name" value="Cas1_I-II-III"/>
    <property type="match status" value="1"/>
</dbReference>
<feature type="binding site" evidence="10">
    <location>
        <position position="159"/>
    </location>
    <ligand>
        <name>Mn(2+)</name>
        <dbReference type="ChEBI" id="CHEBI:29035"/>
    </ligand>
</feature>
<feature type="binding site" evidence="10">
    <location>
        <position position="240"/>
    </location>
    <ligand>
        <name>Mn(2+)</name>
        <dbReference type="ChEBI" id="CHEBI:29035"/>
    </ligand>
</feature>
<keyword evidence="4 10" id="KW-0378">Hydrolase</keyword>
<keyword evidence="3 10" id="KW-0255">Endonuclease</keyword>
<dbReference type="HAMAP" id="MF_01470">
    <property type="entry name" value="Cas1"/>
    <property type="match status" value="1"/>
</dbReference>
<dbReference type="GO" id="GO:0004519">
    <property type="term" value="F:endonuclease activity"/>
    <property type="evidence" value="ECO:0007669"/>
    <property type="project" value="UniProtKB-UniRule"/>
</dbReference>
<keyword evidence="6 10" id="KW-0051">Antiviral defense</keyword>
<evidence type="ECO:0000256" key="4">
    <source>
        <dbReference type="ARBA" id="ARBA00022801"/>
    </source>
</evidence>
<dbReference type="GO" id="GO:0046872">
    <property type="term" value="F:metal ion binding"/>
    <property type="evidence" value="ECO:0007669"/>
    <property type="project" value="UniProtKB-UniRule"/>
</dbReference>
<evidence type="ECO:0000256" key="8">
    <source>
        <dbReference type="ARBA" id="ARBA00023211"/>
    </source>
</evidence>
<reference evidence="11 12" key="1">
    <citation type="submission" date="2019-08" db="EMBL/GenBank/DDBJ databases">
        <title>In-depth cultivation of the pig gut microbiome towards novel bacterial diversity and tailored functional studies.</title>
        <authorList>
            <person name="Wylensek D."/>
            <person name="Hitch T.C.A."/>
            <person name="Clavel T."/>
        </authorList>
    </citation>
    <scope>NUCLEOTIDE SEQUENCE [LARGE SCALE GENOMIC DNA]</scope>
    <source>
        <strain evidence="11 12">NM-380-WT-3C1</strain>
    </source>
</reference>
<evidence type="ECO:0000256" key="2">
    <source>
        <dbReference type="ARBA" id="ARBA00022723"/>
    </source>
</evidence>
<keyword evidence="2 10" id="KW-0479">Metal-binding</keyword>
<evidence type="ECO:0000313" key="12">
    <source>
        <dbReference type="Proteomes" id="UP000460549"/>
    </source>
</evidence>
<dbReference type="Gene3D" id="1.20.120.920">
    <property type="entry name" value="CRISPR-associated endonuclease Cas1, C-terminal domain"/>
    <property type="match status" value="1"/>
</dbReference>
<keyword evidence="1 10" id="KW-0540">Nuclease</keyword>
<evidence type="ECO:0000256" key="9">
    <source>
        <dbReference type="ARBA" id="ARBA00038592"/>
    </source>
</evidence>
<dbReference type="PANTHER" id="PTHR34353">
    <property type="entry name" value="CRISPR-ASSOCIATED ENDONUCLEASE CAS1 1"/>
    <property type="match status" value="1"/>
</dbReference>
<keyword evidence="7 10" id="KW-0238">DNA-binding</keyword>
<dbReference type="GO" id="GO:0043571">
    <property type="term" value="P:maintenance of CRISPR repeat elements"/>
    <property type="evidence" value="ECO:0007669"/>
    <property type="project" value="UniProtKB-UniRule"/>
</dbReference>
<comment type="cofactor">
    <cofactor evidence="10">
        <name>Mg(2+)</name>
        <dbReference type="ChEBI" id="CHEBI:18420"/>
    </cofactor>
    <cofactor evidence="10">
        <name>Mn(2+)</name>
        <dbReference type="ChEBI" id="CHEBI:29035"/>
    </cofactor>
</comment>
<comment type="function">
    <text evidence="10">CRISPR (clustered regularly interspaced short palindromic repeat), is an adaptive immune system that provides protection against mobile genetic elements (viruses, transposable elements and conjugative plasmids). CRISPR clusters contain spacers, sequences complementary to antecedent mobile elements, and target invading nucleic acids. CRISPR clusters are transcribed and processed into CRISPR RNA (crRNA). Acts as a dsDNA endonuclease. Involved in the integration of spacer DNA into the CRISPR cassette.</text>
</comment>
<comment type="similarity">
    <text evidence="10">Belongs to the CRISPR-associated endonuclease Cas1 family.</text>
</comment>
<organism evidence="11 12">
    <name type="scientific">Bullifex porci</name>
    <dbReference type="NCBI Taxonomy" id="2606638"/>
    <lineage>
        <taxon>Bacteria</taxon>
        <taxon>Pseudomonadati</taxon>
        <taxon>Spirochaetota</taxon>
        <taxon>Spirochaetia</taxon>
        <taxon>Spirochaetales</taxon>
        <taxon>Spirochaetaceae</taxon>
        <taxon>Bullifex</taxon>
    </lineage>
</organism>
<dbReference type="EC" id="3.1.-.-" evidence="10"/>
<sequence>MLTAYITKEAGKIKASNKTLIFEGIDGNKTTIYPDKVDRMLVMGNIGLTGAAISLILSSDTEVFFMKGKEVLGLYSASSSKDCITRHNQHLLIEDQEWVCKTSKAIVKGKIINERHFIQRLIRNGNIDSNLGNYATTFLKKLINNVDYACTVDSIRGIEGLAAESYFEILGQNFKYPWASFSKRTKNPPKDCVNTTLSFLYTILTNKISSFIKSHGLDISIGSLHSIQYGRDSLSCDLVEEFRTPIVDQLVCSMINLGQLKEDNFIYDDESVLLNEEGRKIVISAFENKLQQKHFYPNKDKVLTYEKILEEQVMMYKHYINKEIESYIPFEVK</sequence>
<evidence type="ECO:0000256" key="10">
    <source>
        <dbReference type="HAMAP-Rule" id="MF_01470"/>
    </source>
</evidence>
<evidence type="ECO:0000313" key="11">
    <source>
        <dbReference type="EMBL" id="MSU05905.1"/>
    </source>
</evidence>
<proteinExistence type="inferred from homology"/>
<name>A0A7X2PCK3_9SPIO</name>
<dbReference type="Pfam" id="PF01867">
    <property type="entry name" value="Cas_Cas1"/>
    <property type="match status" value="1"/>
</dbReference>
<dbReference type="InterPro" id="IPR002729">
    <property type="entry name" value="CRISPR-assoc_Cas1"/>
</dbReference>
<accession>A0A7X2PCK3</accession>
<dbReference type="InterPro" id="IPR042211">
    <property type="entry name" value="CRISPR-assoc_Cas1_N"/>
</dbReference>
<evidence type="ECO:0000256" key="1">
    <source>
        <dbReference type="ARBA" id="ARBA00022722"/>
    </source>
</evidence>
<dbReference type="GO" id="GO:0051607">
    <property type="term" value="P:defense response to virus"/>
    <property type="evidence" value="ECO:0007669"/>
    <property type="project" value="UniProtKB-UniRule"/>
</dbReference>
<dbReference type="NCBIfam" id="TIGR00287">
    <property type="entry name" value="cas1"/>
    <property type="match status" value="1"/>
</dbReference>
<dbReference type="InterPro" id="IPR050646">
    <property type="entry name" value="Cas1"/>
</dbReference>
<keyword evidence="5 10" id="KW-0460">Magnesium</keyword>
<evidence type="ECO:0000256" key="7">
    <source>
        <dbReference type="ARBA" id="ARBA00023125"/>
    </source>
</evidence>
<evidence type="ECO:0000256" key="6">
    <source>
        <dbReference type="ARBA" id="ARBA00023118"/>
    </source>
</evidence>
<protein>
    <recommendedName>
        <fullName evidence="10">CRISPR-associated endonuclease Cas1</fullName>
        <ecNumber evidence="10">3.1.-.-</ecNumber>
    </recommendedName>
</protein>
<dbReference type="GO" id="GO:0003677">
    <property type="term" value="F:DNA binding"/>
    <property type="evidence" value="ECO:0007669"/>
    <property type="project" value="UniProtKB-KW"/>
</dbReference>
<feature type="binding site" evidence="10">
    <location>
        <position position="225"/>
    </location>
    <ligand>
        <name>Mn(2+)</name>
        <dbReference type="ChEBI" id="CHEBI:29035"/>
    </ligand>
</feature>
<comment type="caution">
    <text evidence="11">The sequence shown here is derived from an EMBL/GenBank/DDBJ whole genome shotgun (WGS) entry which is preliminary data.</text>
</comment>
<dbReference type="Proteomes" id="UP000460549">
    <property type="component" value="Unassembled WGS sequence"/>
</dbReference>
<gene>
    <name evidence="10 11" type="primary">cas1</name>
    <name evidence="11" type="ORF">FYJ80_03810</name>
</gene>
<dbReference type="RefSeq" id="WP_154424806.1">
    <property type="nucleotide sequence ID" value="NZ_VUNN01000004.1"/>
</dbReference>
<evidence type="ECO:0000256" key="5">
    <source>
        <dbReference type="ARBA" id="ARBA00022842"/>
    </source>
</evidence>
<dbReference type="AlphaFoldDB" id="A0A7X2PCK3"/>
<keyword evidence="8 10" id="KW-0464">Manganese</keyword>
<dbReference type="EMBL" id="VUNN01000004">
    <property type="protein sequence ID" value="MSU05905.1"/>
    <property type="molecule type" value="Genomic_DNA"/>
</dbReference>
<evidence type="ECO:0000256" key="3">
    <source>
        <dbReference type="ARBA" id="ARBA00022759"/>
    </source>
</evidence>
<comment type="subunit">
    <text evidence="9 10">Homodimer, forms a heterotetramer with a Cas2 homodimer.</text>
</comment>